<evidence type="ECO:0000313" key="4">
    <source>
        <dbReference type="Proteomes" id="UP001295684"/>
    </source>
</evidence>
<protein>
    <submittedName>
        <fullName evidence="3">Uncharacterized protein</fullName>
    </submittedName>
</protein>
<proteinExistence type="predicted"/>
<sequence>MQLNSKFPPTGWSKGEKTERGRQRDDRSIFKQPVKHKKRGDLGDLERGSCPYNSDLIREDVQLFRDVNVEEDKQDHQSSISNMEQDLLSFQNKKLSLELENSIIRELSDLRKHQLEDLKTLNRRKNEEMSIRTIPIKLDTNESVKMIKRPNYDKEFNIMSFKNLQQFRAIIEKRNIEIQRELLSFRGSHDSCIITEISLVSFFYYLNLVEPIYVPYLVRTAIDILYKYDSPPVESITEENLPTEVFKLLQTLQFEKVSELLSNFNSCEIYEEISSIVHPIKQYFSHGLTQSYQNHEVEQVFRNMTLLAKNSYELYSQSENLLNKIEVRGLLPSLRLLSGDLQTSIDNKEIELLHELCLKFVFTSALPKEKTKLQWKQELSDKIASLQNQDAKNFHMEILGVILDDPYQSFNDIKARYPAWLSEFLLYIWDTNGMLNEEIFQKSVDVKNSEKCTIIEAGTEEYVRYVISLKLPDSINICDPYIRLLSDSGTIVCLAKLASFDYKPSNSYSYDAFQRIYEREYKSRELEELKNDFEALILDKRANYFQQLDQEKQEKANFYEILKYFSKRRSVHKFNQAVLERINLIFLNNINPVDVISEEMPGFRAWRKRSPPFNFLATYCQLISSIIGEKEDTQIVNETLKKIFCQIECPIQYKILVLHKISVYIIKEEVKVDKPLIMDMLIFFEQFTSKAKILTDKYFKAPLMPLDAKEILLIRTALKESLTCKLSKDEASLFPDLKSTS</sequence>
<evidence type="ECO:0000256" key="1">
    <source>
        <dbReference type="SAM" id="Coils"/>
    </source>
</evidence>
<gene>
    <name evidence="3" type="ORF">ECRASSUSDP1_LOCUS28378</name>
</gene>
<evidence type="ECO:0000256" key="2">
    <source>
        <dbReference type="SAM" id="MobiDB-lite"/>
    </source>
</evidence>
<reference evidence="3" key="1">
    <citation type="submission" date="2023-07" db="EMBL/GenBank/DDBJ databases">
        <authorList>
            <consortium name="AG Swart"/>
            <person name="Singh M."/>
            <person name="Singh A."/>
            <person name="Seah K."/>
            <person name="Emmerich C."/>
        </authorList>
    </citation>
    <scope>NUCLEOTIDE SEQUENCE</scope>
    <source>
        <strain evidence="3">DP1</strain>
    </source>
</reference>
<comment type="caution">
    <text evidence="3">The sequence shown here is derived from an EMBL/GenBank/DDBJ whole genome shotgun (WGS) entry which is preliminary data.</text>
</comment>
<dbReference type="AlphaFoldDB" id="A0AAD1Y8R3"/>
<evidence type="ECO:0000313" key="3">
    <source>
        <dbReference type="EMBL" id="CAI2386754.1"/>
    </source>
</evidence>
<feature type="region of interest" description="Disordered" evidence="2">
    <location>
        <begin position="1"/>
        <end position="47"/>
    </location>
</feature>
<organism evidence="3 4">
    <name type="scientific">Euplotes crassus</name>
    <dbReference type="NCBI Taxonomy" id="5936"/>
    <lineage>
        <taxon>Eukaryota</taxon>
        <taxon>Sar</taxon>
        <taxon>Alveolata</taxon>
        <taxon>Ciliophora</taxon>
        <taxon>Intramacronucleata</taxon>
        <taxon>Spirotrichea</taxon>
        <taxon>Hypotrichia</taxon>
        <taxon>Euplotida</taxon>
        <taxon>Euplotidae</taxon>
        <taxon>Moneuplotes</taxon>
    </lineage>
</organism>
<feature type="compositionally biased region" description="Basic and acidic residues" evidence="2">
    <location>
        <begin position="14"/>
        <end position="29"/>
    </location>
</feature>
<feature type="coiled-coil region" evidence="1">
    <location>
        <begin position="80"/>
        <end position="124"/>
    </location>
</feature>
<accession>A0AAD1Y8R3</accession>
<name>A0AAD1Y8R3_EUPCR</name>
<keyword evidence="4" id="KW-1185">Reference proteome</keyword>
<dbReference type="Proteomes" id="UP001295684">
    <property type="component" value="Unassembled WGS sequence"/>
</dbReference>
<keyword evidence="1" id="KW-0175">Coiled coil</keyword>
<dbReference type="EMBL" id="CAMPGE010029286">
    <property type="protein sequence ID" value="CAI2386754.1"/>
    <property type="molecule type" value="Genomic_DNA"/>
</dbReference>